<accession>A0A498I3Y8</accession>
<dbReference type="STRING" id="3750.A0A498I3Y8"/>
<evidence type="ECO:0000313" key="2">
    <source>
        <dbReference type="EMBL" id="RXH76942.1"/>
    </source>
</evidence>
<comment type="caution">
    <text evidence="2">The sequence shown here is derived from an EMBL/GenBank/DDBJ whole genome shotgun (WGS) entry which is preliminary data.</text>
</comment>
<feature type="region of interest" description="Disordered" evidence="1">
    <location>
        <begin position="48"/>
        <end position="87"/>
    </location>
</feature>
<keyword evidence="3" id="KW-1185">Reference proteome</keyword>
<evidence type="ECO:0000313" key="3">
    <source>
        <dbReference type="Proteomes" id="UP000290289"/>
    </source>
</evidence>
<protein>
    <submittedName>
        <fullName evidence="2">Uncharacterized protein</fullName>
    </submittedName>
</protein>
<feature type="compositionally biased region" description="Basic and acidic residues" evidence="1">
    <location>
        <begin position="48"/>
        <end position="82"/>
    </location>
</feature>
<organism evidence="2 3">
    <name type="scientific">Malus domestica</name>
    <name type="common">Apple</name>
    <name type="synonym">Pyrus malus</name>
    <dbReference type="NCBI Taxonomy" id="3750"/>
    <lineage>
        <taxon>Eukaryota</taxon>
        <taxon>Viridiplantae</taxon>
        <taxon>Streptophyta</taxon>
        <taxon>Embryophyta</taxon>
        <taxon>Tracheophyta</taxon>
        <taxon>Spermatophyta</taxon>
        <taxon>Magnoliopsida</taxon>
        <taxon>eudicotyledons</taxon>
        <taxon>Gunneridae</taxon>
        <taxon>Pentapetalae</taxon>
        <taxon>rosids</taxon>
        <taxon>fabids</taxon>
        <taxon>Rosales</taxon>
        <taxon>Rosaceae</taxon>
        <taxon>Amygdaloideae</taxon>
        <taxon>Maleae</taxon>
        <taxon>Malus</taxon>
    </lineage>
</organism>
<dbReference type="Proteomes" id="UP000290289">
    <property type="component" value="Chromosome 14"/>
</dbReference>
<name>A0A498I3Y8_MALDO</name>
<dbReference type="AlphaFoldDB" id="A0A498I3Y8"/>
<evidence type="ECO:0000256" key="1">
    <source>
        <dbReference type="SAM" id="MobiDB-lite"/>
    </source>
</evidence>
<dbReference type="EMBL" id="RDQH01000340">
    <property type="protein sequence ID" value="RXH76942.1"/>
    <property type="molecule type" value="Genomic_DNA"/>
</dbReference>
<reference evidence="2 3" key="1">
    <citation type="submission" date="2018-10" db="EMBL/GenBank/DDBJ databases">
        <title>A high-quality apple genome assembly.</title>
        <authorList>
            <person name="Hu J."/>
        </authorList>
    </citation>
    <scope>NUCLEOTIDE SEQUENCE [LARGE SCALE GENOMIC DNA]</scope>
    <source>
        <strain evidence="3">cv. HFTH1</strain>
        <tissue evidence="2">Young leaf</tissue>
    </source>
</reference>
<proteinExistence type="predicted"/>
<gene>
    <name evidence="2" type="ORF">DVH24_019830</name>
</gene>
<sequence>MSKLGQLKDTAAGAVQKAVEYLSGKKEETKQKVVETAGKTKYMTYETAKKTKEKLSETEEKARRKMEELSKDEDANRAREASEQVTTGRRTIPIVERVKVDVVGTDQDPLLVR</sequence>